<proteinExistence type="predicted"/>
<feature type="region of interest" description="Disordered" evidence="2">
    <location>
        <begin position="913"/>
        <end position="954"/>
    </location>
</feature>
<keyword evidence="3" id="KW-1185">Reference proteome</keyword>
<feature type="coiled-coil region" evidence="1">
    <location>
        <begin position="1136"/>
        <end position="1163"/>
    </location>
</feature>
<reference evidence="4 5" key="1">
    <citation type="submission" date="2025-05" db="UniProtKB">
        <authorList>
            <consortium name="RefSeq"/>
        </authorList>
    </citation>
    <scope>IDENTIFICATION</scope>
</reference>
<keyword evidence="1" id="KW-0175">Coiled coil</keyword>
<feature type="compositionally biased region" description="Low complexity" evidence="2">
    <location>
        <begin position="1014"/>
        <end position="1029"/>
    </location>
</feature>
<feature type="compositionally biased region" description="Low complexity" evidence="2">
    <location>
        <begin position="1054"/>
        <end position="1065"/>
    </location>
</feature>
<dbReference type="InterPro" id="IPR052270">
    <property type="entry name" value="CACF_protein"/>
</dbReference>
<feature type="region of interest" description="Disordered" evidence="2">
    <location>
        <begin position="1"/>
        <end position="44"/>
    </location>
</feature>
<evidence type="ECO:0000313" key="4">
    <source>
        <dbReference type="RefSeq" id="XP_060048743.1"/>
    </source>
</evidence>
<dbReference type="GeneID" id="103119052"/>
<organism evidence="3 4">
    <name type="scientific">Erinaceus europaeus</name>
    <name type="common">Western European hedgehog</name>
    <dbReference type="NCBI Taxonomy" id="9365"/>
    <lineage>
        <taxon>Eukaryota</taxon>
        <taxon>Metazoa</taxon>
        <taxon>Chordata</taxon>
        <taxon>Craniata</taxon>
        <taxon>Vertebrata</taxon>
        <taxon>Euteleostomi</taxon>
        <taxon>Mammalia</taxon>
        <taxon>Eutheria</taxon>
        <taxon>Laurasiatheria</taxon>
        <taxon>Eulipotyphla</taxon>
        <taxon>Erinaceidae</taxon>
        <taxon>Erinaceinae</taxon>
        <taxon>Erinaceus</taxon>
    </lineage>
</organism>
<dbReference type="Proteomes" id="UP001652624">
    <property type="component" value="Chromosome 6"/>
</dbReference>
<feature type="compositionally biased region" description="Low complexity" evidence="2">
    <location>
        <begin position="16"/>
        <end position="30"/>
    </location>
</feature>
<evidence type="ECO:0000313" key="3">
    <source>
        <dbReference type="Proteomes" id="UP001652624"/>
    </source>
</evidence>
<protein>
    <submittedName>
        <fullName evidence="4 5">Protein SFI1 homolog isoform X1</fullName>
    </submittedName>
</protein>
<evidence type="ECO:0000256" key="1">
    <source>
        <dbReference type="SAM" id="Coils"/>
    </source>
</evidence>
<name>A0ABM3XIU2_ERIEU</name>
<feature type="compositionally biased region" description="Basic and acidic residues" evidence="2">
    <location>
        <begin position="1"/>
        <end position="15"/>
    </location>
</feature>
<dbReference type="RefSeq" id="XP_060048744.1">
    <property type="nucleotide sequence ID" value="XM_060192761.1"/>
</dbReference>
<evidence type="ECO:0000256" key="2">
    <source>
        <dbReference type="SAM" id="MobiDB-lite"/>
    </source>
</evidence>
<feature type="region of interest" description="Disordered" evidence="2">
    <location>
        <begin position="984"/>
        <end position="1076"/>
    </location>
</feature>
<accession>A0ABM3XIU2</accession>
<dbReference type="PANTHER" id="PTHR22028">
    <property type="entry name" value="SFI1 SPINDLE BODY DOMAIN-CONTAINING PROTEIN-RELATED"/>
    <property type="match status" value="1"/>
</dbReference>
<sequence>MERKADSRPCRDTAAKKPCCPKPLSSKKFPAIPGARSERPRSSAVAQRPACPVWPRRARVRELRVRCVARKFLYLWIRKTFGRVPPSKARCYYEQRLLRKVFEEWKEEWWVCHQEWKLSVRADCHYRYYLYSLAFQRWRAFVRQQWEMRNKLLRAADHDAKRKTRQAWKSWLIYVVFRRTKHQMQTSALELRQQNLLWLCWSEWRQRLRQVRLSHALDATAVTHSALRLQQKAWLWWREQLLQARRERQKETCAAEHHQRQQKRRSLSAWRAYLQGRRLRRRQRELAEQVHRITVLQTHLCSWRRAWAWRESLRAQLARVEQLGQRVALRRVFTHWKHYVLLCAEQAARAQAADDHHRHRSLRWGFHALKDHVAHARRQRVWRNLAHRQHEVSVLRRFWSLWQFRAEQREERGQLPSLCAAWEHYRVALQRRTTRLWLQYAQRRRCRQVLRARADGHFQQRVLPAAFAAWRALWKRRLQERVLGAKAAGFLRETLEKRVFACWCRKVSQRQERRLADRIAVLHREQQLLHSSWSVWRRRTVTRVQEWRCLALACARHRRRRLEVVFGAWRLRAGALRTERMGSQLAAEHHTQKLLSWAWGRWRESLGARASERLQLRRACGHHRHTVLQRALRAWQVHLSGVRLVLQQVALRESRYHRQLLRAVLLRWRGNSRAQAEAADRMRWAGARYERSLCSQVLTRWREVVCVRVFRRQQEQAAVREAQKVLDRGRLGTCFRCWRARVQGAAWQRVQLERAVRHDCRRLLLWALGAWRAYHLWGARKKLLQRLGTQLQARTLGRSCFHRWRQQLLSRRTEQQATARALWFWAFSLQAKAWAAWLAFVAEGRHEKARMERAAQAHRRGLLREGTVRLLRFSASVRASRQQAQARQQVQAAHSLQRVVLRCALHWKQKALGGGRGPLQSSASRAPPQGIASTLEPRPVGTRGPLSTPGSLGLASGDPLFPVMAAHPPRQLPRRPHFLLELELGQSRRPRGPSVLHRQRPRKLPEHCPAQPGRPSRLPDLSLPPAASRGPEPPHPPAAWVLAQPAAPGLGTQLPESHLLLPGDLLGSGGPLQPAPQEARGEAELLEAELEAIQWQLQHCQAAQRDLRSCRRQADSLRRWLELSQEEPRPEDPEAERLVQSQLREVERQIRQLEAELQAQRQPVQTCISRVQALLRALR</sequence>
<gene>
    <name evidence="4 5" type="primary">SFI1</name>
</gene>
<evidence type="ECO:0000313" key="5">
    <source>
        <dbReference type="RefSeq" id="XP_060048744.1"/>
    </source>
</evidence>
<dbReference type="RefSeq" id="XP_060048743.1">
    <property type="nucleotide sequence ID" value="XM_060192760.1"/>
</dbReference>
<dbReference type="PANTHER" id="PTHR22028:SF4">
    <property type="entry name" value="PROTEIN SFI1 HOMOLOG"/>
    <property type="match status" value="1"/>
</dbReference>